<evidence type="ECO:0000313" key="5">
    <source>
        <dbReference type="EMBL" id="RLP79839.1"/>
    </source>
</evidence>
<sequence>MTEDAPSLTRSRALAQRLRWLSESGSTNADLLALATADTAGWPHLSVLLTDTQVAGRGRLDRVWTSPSGSGLAISLLVRPAGKLPMESYGWLSLLAGTAMAEAINARLSAAGAAPDARVKWPNDVLVAGKKICGVLAEISADGSVVIGTGINTAMSAAQLPVDTATSLAVLGADPDPDALLAEYLGVFIELYEALVAAGGDAEASGLRARVEARLDTLGRSVRVERPGGVFQFGRALALDADGRIVIVDADTGTHTTVSAGDITHLRAQD</sequence>
<dbReference type="InterPro" id="IPR004408">
    <property type="entry name" value="Biotin_CoA_COase_ligase"/>
</dbReference>
<dbReference type="Gene3D" id="3.30.930.10">
    <property type="entry name" value="Bira Bifunctional Protein, Domain 2"/>
    <property type="match status" value="1"/>
</dbReference>
<dbReference type="PANTHER" id="PTHR12835:SF5">
    <property type="entry name" value="BIOTIN--PROTEIN LIGASE"/>
    <property type="match status" value="1"/>
</dbReference>
<reference evidence="5 6" key="1">
    <citation type="submission" date="2018-10" db="EMBL/GenBank/DDBJ databases">
        <authorList>
            <person name="Li J."/>
        </authorList>
    </citation>
    <scope>NUCLEOTIDE SEQUENCE [LARGE SCALE GENOMIC DNA]</scope>
    <source>
        <strain evidence="5 6">JCM 11654</strain>
    </source>
</reference>
<dbReference type="RefSeq" id="WP_121689285.1">
    <property type="nucleotide sequence ID" value="NZ_RCUY01000014.1"/>
</dbReference>
<keyword evidence="1 5" id="KW-0436">Ligase</keyword>
<dbReference type="Pfam" id="PF02237">
    <property type="entry name" value="BPL_C"/>
    <property type="match status" value="1"/>
</dbReference>
<comment type="caution">
    <text evidence="5">The sequence shown here is derived from an EMBL/GenBank/DDBJ whole genome shotgun (WGS) entry which is preliminary data.</text>
</comment>
<feature type="domain" description="BPL/LPL catalytic" evidence="4">
    <location>
        <begin position="13"/>
        <end position="196"/>
    </location>
</feature>
<dbReference type="InterPro" id="IPR003142">
    <property type="entry name" value="BPL_C"/>
</dbReference>
<dbReference type="Pfam" id="PF03099">
    <property type="entry name" value="BPL_LplA_LipB"/>
    <property type="match status" value="1"/>
</dbReference>
<dbReference type="PROSITE" id="PS51733">
    <property type="entry name" value="BPL_LPL_CATALYTIC"/>
    <property type="match status" value="1"/>
</dbReference>
<dbReference type="EMBL" id="RCUY01000014">
    <property type="protein sequence ID" value="RLP79839.1"/>
    <property type="molecule type" value="Genomic_DNA"/>
</dbReference>
<dbReference type="CDD" id="cd16442">
    <property type="entry name" value="BPL"/>
    <property type="match status" value="1"/>
</dbReference>
<dbReference type="EC" id="6.3.4.15" evidence="3"/>
<dbReference type="AlphaFoldDB" id="A0A3L7AHI8"/>
<proteinExistence type="predicted"/>
<dbReference type="InterPro" id="IPR004143">
    <property type="entry name" value="BPL_LPL_catalytic"/>
</dbReference>
<accession>A0A3L7AHI8</accession>
<dbReference type="SUPFAM" id="SSF55681">
    <property type="entry name" value="Class II aaRS and biotin synthetases"/>
    <property type="match status" value="1"/>
</dbReference>
<dbReference type="GO" id="GO:0005737">
    <property type="term" value="C:cytoplasm"/>
    <property type="evidence" value="ECO:0007669"/>
    <property type="project" value="TreeGrafter"/>
</dbReference>
<dbReference type="OrthoDB" id="9807064at2"/>
<dbReference type="Gene3D" id="2.30.30.100">
    <property type="match status" value="1"/>
</dbReference>
<dbReference type="GO" id="GO:0004077">
    <property type="term" value="F:biotin--[biotin carboxyl-carrier protein] ligase activity"/>
    <property type="evidence" value="ECO:0007669"/>
    <property type="project" value="UniProtKB-EC"/>
</dbReference>
<dbReference type="InterPro" id="IPR045864">
    <property type="entry name" value="aa-tRNA-synth_II/BPL/LPL"/>
</dbReference>
<dbReference type="PANTHER" id="PTHR12835">
    <property type="entry name" value="BIOTIN PROTEIN LIGASE"/>
    <property type="match status" value="1"/>
</dbReference>
<organism evidence="5 6">
    <name type="scientific">Mycetocola lacteus</name>
    <dbReference type="NCBI Taxonomy" id="76637"/>
    <lineage>
        <taxon>Bacteria</taxon>
        <taxon>Bacillati</taxon>
        <taxon>Actinomycetota</taxon>
        <taxon>Actinomycetes</taxon>
        <taxon>Micrococcales</taxon>
        <taxon>Microbacteriaceae</taxon>
        <taxon>Mycetocola</taxon>
    </lineage>
</organism>
<gene>
    <name evidence="5" type="ORF">D9V34_14935</name>
</gene>
<dbReference type="NCBIfam" id="TIGR00121">
    <property type="entry name" value="birA_ligase"/>
    <property type="match status" value="1"/>
</dbReference>
<name>A0A3L7AHI8_9MICO</name>
<evidence type="ECO:0000256" key="2">
    <source>
        <dbReference type="ARBA" id="ARBA00023267"/>
    </source>
</evidence>
<evidence type="ECO:0000313" key="6">
    <source>
        <dbReference type="Proteomes" id="UP000269438"/>
    </source>
</evidence>
<protein>
    <recommendedName>
        <fullName evidence="3">biotin--[biotin carboxyl-carrier protein] ligase</fullName>
        <ecNumber evidence="3">6.3.4.15</ecNumber>
    </recommendedName>
</protein>
<dbReference type="Proteomes" id="UP000269438">
    <property type="component" value="Unassembled WGS sequence"/>
</dbReference>
<evidence type="ECO:0000256" key="3">
    <source>
        <dbReference type="ARBA" id="ARBA00024227"/>
    </source>
</evidence>
<keyword evidence="2" id="KW-0092">Biotin</keyword>
<evidence type="ECO:0000259" key="4">
    <source>
        <dbReference type="PROSITE" id="PS51733"/>
    </source>
</evidence>
<keyword evidence="6" id="KW-1185">Reference proteome</keyword>
<evidence type="ECO:0000256" key="1">
    <source>
        <dbReference type="ARBA" id="ARBA00022598"/>
    </source>
</evidence>